<accession>A0A816JQ20</accession>
<protein>
    <submittedName>
        <fullName evidence="1">(rape) hypothetical protein</fullName>
    </submittedName>
</protein>
<proteinExistence type="predicted"/>
<reference evidence="1" key="1">
    <citation type="submission" date="2021-01" db="EMBL/GenBank/DDBJ databases">
        <authorList>
            <consortium name="Genoscope - CEA"/>
            <person name="William W."/>
        </authorList>
    </citation>
    <scope>NUCLEOTIDE SEQUENCE</scope>
</reference>
<sequence>MHVLGVYSSGLWQLSNVLTVNQNCQTGSRHNSSETFALPPKTFTYGYYKYFFY</sequence>
<evidence type="ECO:0000313" key="1">
    <source>
        <dbReference type="EMBL" id="CAF1866798.1"/>
    </source>
</evidence>
<dbReference type="AlphaFoldDB" id="A0A816JQ20"/>
<dbReference type="Proteomes" id="UP001295469">
    <property type="component" value="Chromosome C04"/>
</dbReference>
<organism evidence="1">
    <name type="scientific">Brassica napus</name>
    <name type="common">Rape</name>
    <dbReference type="NCBI Taxonomy" id="3708"/>
    <lineage>
        <taxon>Eukaryota</taxon>
        <taxon>Viridiplantae</taxon>
        <taxon>Streptophyta</taxon>
        <taxon>Embryophyta</taxon>
        <taxon>Tracheophyta</taxon>
        <taxon>Spermatophyta</taxon>
        <taxon>Magnoliopsida</taxon>
        <taxon>eudicotyledons</taxon>
        <taxon>Gunneridae</taxon>
        <taxon>Pentapetalae</taxon>
        <taxon>rosids</taxon>
        <taxon>malvids</taxon>
        <taxon>Brassicales</taxon>
        <taxon>Brassicaceae</taxon>
        <taxon>Brassiceae</taxon>
        <taxon>Brassica</taxon>
    </lineage>
</organism>
<gene>
    <name evidence="1" type="ORF">DARMORV10_C04P63210.1</name>
</gene>
<dbReference type="EMBL" id="HG994368">
    <property type="protein sequence ID" value="CAF1866798.1"/>
    <property type="molecule type" value="Genomic_DNA"/>
</dbReference>
<name>A0A816JQ20_BRANA</name>